<proteinExistence type="predicted"/>
<protein>
    <submittedName>
        <fullName evidence="1">DUF951 domain-containing protein</fullName>
    </submittedName>
</protein>
<gene>
    <name evidence="1" type="ORF">E4100_08380</name>
</gene>
<dbReference type="PANTHER" id="PTHR38455:SF1">
    <property type="entry name" value="DUF951 DOMAIN-CONTAINING PROTEIN"/>
    <property type="match status" value="1"/>
</dbReference>
<comment type="caution">
    <text evidence="1">The sequence shown here is derived from an EMBL/GenBank/DDBJ whole genome shotgun (WGS) entry which is preliminary data.</text>
</comment>
<sequence>MLKYDVGDHVTLKKGHPCGENNWEILRTGADIKLLCTGCNRQVWLTRIEFEKRVRKILDGDKWVSIVHYKQDKEND</sequence>
<name>A0A4Z0D414_9FIRM</name>
<evidence type="ECO:0000313" key="2">
    <source>
        <dbReference type="Proteomes" id="UP000298381"/>
    </source>
</evidence>
<dbReference type="EMBL" id="SRIB01000012">
    <property type="protein sequence ID" value="TFZ39516.1"/>
    <property type="molecule type" value="Genomic_DNA"/>
</dbReference>
<keyword evidence="2" id="KW-1185">Reference proteome</keyword>
<reference evidence="1 2" key="1">
    <citation type="submission" date="2019-03" db="EMBL/GenBank/DDBJ databases">
        <title>Draft genome sequence data and analysis of a Fermenting Bacterium, Soehngenia longevitae strain 1933PT, isolated from petroleum reservoir in Azerbaijan.</title>
        <authorList>
            <person name="Grouzdev D.S."/>
            <person name="Bidzhieva S.K."/>
            <person name="Sokolova D.S."/>
            <person name="Tourova T.P."/>
            <person name="Poltaraus A.B."/>
            <person name="Nazina T.N."/>
        </authorList>
    </citation>
    <scope>NUCLEOTIDE SEQUENCE [LARGE SCALE GENOMIC DNA]</scope>
    <source>
        <strain evidence="1 2">1933P</strain>
    </source>
</reference>
<organism evidence="1 2">
    <name type="scientific">Soehngenia longivitae</name>
    <dbReference type="NCBI Taxonomy" id="2562294"/>
    <lineage>
        <taxon>Bacteria</taxon>
        <taxon>Bacillati</taxon>
        <taxon>Bacillota</taxon>
        <taxon>Tissierellia</taxon>
        <taxon>Tissierellales</taxon>
        <taxon>Tissierellaceae</taxon>
        <taxon>Soehngenia</taxon>
    </lineage>
</organism>
<dbReference type="PANTHER" id="PTHR38455">
    <property type="entry name" value="HYPOTHETICAL CYTOSOLIC PROTEIN"/>
    <property type="match status" value="1"/>
</dbReference>
<dbReference type="InterPro" id="IPR009296">
    <property type="entry name" value="DUF951"/>
</dbReference>
<evidence type="ECO:0000313" key="1">
    <source>
        <dbReference type="EMBL" id="TFZ39516.1"/>
    </source>
</evidence>
<accession>A0A4Z0D414</accession>
<dbReference type="Proteomes" id="UP000298381">
    <property type="component" value="Unassembled WGS sequence"/>
</dbReference>
<dbReference type="AlphaFoldDB" id="A0A4Z0D414"/>
<dbReference type="OrthoDB" id="9802710at2"/>
<dbReference type="Pfam" id="PF06107">
    <property type="entry name" value="DUF951"/>
    <property type="match status" value="1"/>
</dbReference>